<proteinExistence type="predicted"/>
<reference evidence="2 3" key="1">
    <citation type="submission" date="2021-06" db="EMBL/GenBank/DDBJ databases">
        <authorList>
            <person name="Sun Q."/>
            <person name="Li D."/>
        </authorList>
    </citation>
    <scope>NUCLEOTIDE SEQUENCE [LARGE SCALE GENOMIC DNA]</scope>
    <source>
        <strain evidence="2 3">MSJ-1</strain>
    </source>
</reference>
<dbReference type="InterPro" id="IPR001279">
    <property type="entry name" value="Metallo-B-lactamas"/>
</dbReference>
<dbReference type="Proteomes" id="UP000783742">
    <property type="component" value="Unassembled WGS sequence"/>
</dbReference>
<gene>
    <name evidence="2" type="ORF">KQI68_01755</name>
</gene>
<comment type="caution">
    <text evidence="2">The sequence shown here is derived from an EMBL/GenBank/DDBJ whole genome shotgun (WGS) entry which is preliminary data.</text>
</comment>
<organism evidence="2 3">
    <name type="scientific">Peptoniphilus ovalis</name>
    <dbReference type="NCBI Taxonomy" id="2841503"/>
    <lineage>
        <taxon>Bacteria</taxon>
        <taxon>Bacillati</taxon>
        <taxon>Bacillota</taxon>
        <taxon>Tissierellia</taxon>
        <taxon>Tissierellales</taxon>
        <taxon>Peptoniphilaceae</taxon>
        <taxon>Peptoniphilus</taxon>
    </lineage>
</organism>
<dbReference type="PANTHER" id="PTHR23131">
    <property type="entry name" value="ENDORIBONUCLEASE LACTB2"/>
    <property type="match status" value="1"/>
</dbReference>
<dbReference type="InterPro" id="IPR050662">
    <property type="entry name" value="Sec-metab_biosynth-thioest"/>
</dbReference>
<keyword evidence="3" id="KW-1185">Reference proteome</keyword>
<evidence type="ECO:0000313" key="3">
    <source>
        <dbReference type="Proteomes" id="UP000783742"/>
    </source>
</evidence>
<feature type="domain" description="Metallo-beta-lactamase" evidence="1">
    <location>
        <begin position="25"/>
        <end position="235"/>
    </location>
</feature>
<protein>
    <submittedName>
        <fullName evidence="2">MBL fold metallo-hydrolase</fullName>
    </submittedName>
</protein>
<dbReference type="EMBL" id="JAHLQO010000001">
    <property type="protein sequence ID" value="MBU5668558.1"/>
    <property type="molecule type" value="Genomic_DNA"/>
</dbReference>
<dbReference type="SMART" id="SM00849">
    <property type="entry name" value="Lactamase_B"/>
    <property type="match status" value="1"/>
</dbReference>
<dbReference type="Pfam" id="PF00753">
    <property type="entry name" value="Lactamase_B"/>
    <property type="match status" value="1"/>
</dbReference>
<name>A0ABS6FEE6_9FIRM</name>
<evidence type="ECO:0000259" key="1">
    <source>
        <dbReference type="SMART" id="SM00849"/>
    </source>
</evidence>
<dbReference type="RefSeq" id="WP_216548349.1">
    <property type="nucleotide sequence ID" value="NZ_JAHLQO010000001.1"/>
</dbReference>
<dbReference type="PANTHER" id="PTHR23131:SF4">
    <property type="entry name" value="METALLO-BETA-LACTAMASE SUPERFAMILY POTEIN"/>
    <property type="match status" value="1"/>
</dbReference>
<sequence>MSEIKKLQDGIYCKIIPLKGNPLKSINIYMVKSKGEAMIIDTGFDTEEIRKEMMDYIKDMDIDLNKTILYLTHLHSDHTGLSSWFAEDLGVDVYISDVDYQMVSAMASADSKRWKDVMEIAHMQGLDEDNLKIEEHSGYRYRPKRDFKHKSLNPGDILKVGDFTFKGLDFAGHTPGMVGLYEEDKKILFCGDHILKKITPNITFWNFETGDSLGTYLKNIEKLRDLQIEHLYSSHRELIDDVPARIDELKRHHAHRIDEALKTLEKHNECTVRDVAVGMHWDISARGFNDFPNTQKFFAAGEAHAHLEHLRAIGKADFRKDENGVLKYFKI</sequence>
<accession>A0ABS6FEE6</accession>
<evidence type="ECO:0000313" key="2">
    <source>
        <dbReference type="EMBL" id="MBU5668558.1"/>
    </source>
</evidence>